<dbReference type="EMBL" id="JASPKY010001825">
    <property type="protein sequence ID" value="KAK9674590.1"/>
    <property type="molecule type" value="Genomic_DNA"/>
</dbReference>
<proteinExistence type="predicted"/>
<gene>
    <name evidence="2" type="ORF">QE152_g41039</name>
</gene>
<evidence type="ECO:0000313" key="2">
    <source>
        <dbReference type="EMBL" id="KAK9674590.1"/>
    </source>
</evidence>
<dbReference type="AlphaFoldDB" id="A0AAW1HEV6"/>
<organism evidence="2 3">
    <name type="scientific">Popillia japonica</name>
    <name type="common">Japanese beetle</name>
    <dbReference type="NCBI Taxonomy" id="7064"/>
    <lineage>
        <taxon>Eukaryota</taxon>
        <taxon>Metazoa</taxon>
        <taxon>Ecdysozoa</taxon>
        <taxon>Arthropoda</taxon>
        <taxon>Hexapoda</taxon>
        <taxon>Insecta</taxon>
        <taxon>Pterygota</taxon>
        <taxon>Neoptera</taxon>
        <taxon>Endopterygota</taxon>
        <taxon>Coleoptera</taxon>
        <taxon>Polyphaga</taxon>
        <taxon>Scarabaeiformia</taxon>
        <taxon>Scarabaeidae</taxon>
        <taxon>Rutelinae</taxon>
        <taxon>Popillia</taxon>
    </lineage>
</organism>
<accession>A0AAW1HEV6</accession>
<dbReference type="Proteomes" id="UP001458880">
    <property type="component" value="Unassembled WGS sequence"/>
</dbReference>
<sequence>MNSIRIALFLTLFAMLVATREIIIDDENPGVQTNSIQNMDHEESESKIALSCRVEYQVIKRVVGQCVKLGKGARGCVAGNYLQPFHPECM</sequence>
<feature type="signal peptide" evidence="1">
    <location>
        <begin position="1"/>
        <end position="19"/>
    </location>
</feature>
<evidence type="ECO:0000256" key="1">
    <source>
        <dbReference type="SAM" id="SignalP"/>
    </source>
</evidence>
<evidence type="ECO:0000313" key="3">
    <source>
        <dbReference type="Proteomes" id="UP001458880"/>
    </source>
</evidence>
<feature type="chain" id="PRO_5043407698" evidence="1">
    <location>
        <begin position="20"/>
        <end position="90"/>
    </location>
</feature>
<keyword evidence="1" id="KW-0732">Signal</keyword>
<reference evidence="2 3" key="1">
    <citation type="journal article" date="2024" name="BMC Genomics">
        <title>De novo assembly and annotation of Popillia japonica's genome with initial clues to its potential as an invasive pest.</title>
        <authorList>
            <person name="Cucini C."/>
            <person name="Boschi S."/>
            <person name="Funari R."/>
            <person name="Cardaioli E."/>
            <person name="Iannotti N."/>
            <person name="Marturano G."/>
            <person name="Paoli F."/>
            <person name="Bruttini M."/>
            <person name="Carapelli A."/>
            <person name="Frati F."/>
            <person name="Nardi F."/>
        </authorList>
    </citation>
    <scope>NUCLEOTIDE SEQUENCE [LARGE SCALE GENOMIC DNA]</scope>
    <source>
        <strain evidence="2">DMR45628</strain>
    </source>
</reference>
<name>A0AAW1HEV6_POPJA</name>
<protein>
    <submittedName>
        <fullName evidence="2">Uncharacterized protein</fullName>
    </submittedName>
</protein>
<comment type="caution">
    <text evidence="2">The sequence shown here is derived from an EMBL/GenBank/DDBJ whole genome shotgun (WGS) entry which is preliminary data.</text>
</comment>
<keyword evidence="3" id="KW-1185">Reference proteome</keyword>